<gene>
    <name evidence="2" type="ORF">DIR46_23960</name>
</gene>
<dbReference type="Pfam" id="PF13692">
    <property type="entry name" value="Glyco_trans_1_4"/>
    <property type="match status" value="1"/>
</dbReference>
<dbReference type="PANTHER" id="PTHR45947">
    <property type="entry name" value="SULFOQUINOVOSYL TRANSFERASE SQD2"/>
    <property type="match status" value="1"/>
</dbReference>
<dbReference type="InterPro" id="IPR028098">
    <property type="entry name" value="Glyco_trans_4-like_N"/>
</dbReference>
<organism evidence="2 3">
    <name type="scientific">Massilia oculi</name>
    <dbReference type="NCBI Taxonomy" id="945844"/>
    <lineage>
        <taxon>Bacteria</taxon>
        <taxon>Pseudomonadati</taxon>
        <taxon>Pseudomonadota</taxon>
        <taxon>Betaproteobacteria</taxon>
        <taxon>Burkholderiales</taxon>
        <taxon>Oxalobacteraceae</taxon>
        <taxon>Telluria group</taxon>
        <taxon>Massilia</taxon>
    </lineage>
</organism>
<dbReference type="AlphaFoldDB" id="A0A2S2DQ61"/>
<feature type="domain" description="Glycosyltransferase subfamily 4-like N-terminal" evidence="1">
    <location>
        <begin position="38"/>
        <end position="199"/>
    </location>
</feature>
<dbReference type="InterPro" id="IPR050194">
    <property type="entry name" value="Glycosyltransferase_grp1"/>
</dbReference>
<keyword evidence="3" id="KW-1185">Reference proteome</keyword>
<evidence type="ECO:0000313" key="2">
    <source>
        <dbReference type="EMBL" id="AWL07179.1"/>
    </source>
</evidence>
<dbReference type="EMBL" id="CP029343">
    <property type="protein sequence ID" value="AWL07179.1"/>
    <property type="molecule type" value="Genomic_DNA"/>
</dbReference>
<dbReference type="GO" id="GO:0016758">
    <property type="term" value="F:hexosyltransferase activity"/>
    <property type="evidence" value="ECO:0007669"/>
    <property type="project" value="TreeGrafter"/>
</dbReference>
<dbReference type="Gene3D" id="3.40.50.2000">
    <property type="entry name" value="Glycogen Phosphorylase B"/>
    <property type="match status" value="2"/>
</dbReference>
<dbReference type="OrthoDB" id="9062832at2"/>
<evidence type="ECO:0000313" key="3">
    <source>
        <dbReference type="Proteomes" id="UP000245820"/>
    </source>
</evidence>
<protein>
    <recommendedName>
        <fullName evidence="1">Glycosyltransferase subfamily 4-like N-terminal domain-containing protein</fullName>
    </recommendedName>
</protein>
<dbReference type="Proteomes" id="UP000245820">
    <property type="component" value="Chromosome"/>
</dbReference>
<reference evidence="2 3" key="1">
    <citation type="submission" date="2018-05" db="EMBL/GenBank/DDBJ databases">
        <title>Complete genome sequence of Massilia oculi sp. nov. CCUG 43427T (=DSM 26321T), the type strain of M. oculi, and comparison with genome sequences of other Massilia strains.</title>
        <authorList>
            <person name="Zhu B."/>
        </authorList>
    </citation>
    <scope>NUCLEOTIDE SEQUENCE [LARGE SCALE GENOMIC DNA]</scope>
    <source>
        <strain evidence="2 3">CCUG 43427</strain>
    </source>
</reference>
<evidence type="ECO:0000259" key="1">
    <source>
        <dbReference type="Pfam" id="PF13439"/>
    </source>
</evidence>
<name>A0A2S2DQ61_9BURK</name>
<sequence>MPSRTCSAPIWMDSRRSAMEQATERPLQVMFLVVSASVGGAETHAVTLAQALDQRRFSVSLVYLKDEAEIPGAFDDEHCRVSAFCLNARNKLDLGAVRRLADYAAERQVDIIVCANPYPLIYAWAVRLLSRKRLRVVEILHSTEPFTRRAWLQMVLYRPLMWMSDLLVFVCKNQRSYWETQRVRARSSQVVHNGVDLGRFRNDFGPAQICAFRRLNGFADHDYVVGICGILRQEKGHQDLLRALHMAHAAGTCAKCLMIGDGPMRPAIESTIERLCLTGDVAITGVLADVRLAIASCDVIVVPSHNETFSIAALEAMALGKPLIMADVGGASEQVEHSGNGYLYPKADVAALSDRILRMADPGCRNAFGAASLRKVIREFSLTRMVDAYARELIDLARH</sequence>
<proteinExistence type="predicted"/>
<dbReference type="Pfam" id="PF13439">
    <property type="entry name" value="Glyco_transf_4"/>
    <property type="match status" value="1"/>
</dbReference>
<dbReference type="KEGG" id="mtim:DIR46_23960"/>
<dbReference type="SUPFAM" id="SSF53756">
    <property type="entry name" value="UDP-Glycosyltransferase/glycogen phosphorylase"/>
    <property type="match status" value="1"/>
</dbReference>
<dbReference type="PANTHER" id="PTHR45947:SF3">
    <property type="entry name" value="SULFOQUINOVOSYL TRANSFERASE SQD2"/>
    <property type="match status" value="1"/>
</dbReference>
<accession>A0A2S2DQ61</accession>